<dbReference type="OrthoDB" id="9803653at2"/>
<dbReference type="PROSITE" id="PS51257">
    <property type="entry name" value="PROKAR_LIPOPROTEIN"/>
    <property type="match status" value="1"/>
</dbReference>
<proteinExistence type="predicted"/>
<evidence type="ECO:0000313" key="1">
    <source>
        <dbReference type="EMBL" id="SMG12496.1"/>
    </source>
</evidence>
<sequence length="162" mass="18740">MKTIILLLIGTFAIACSTQKVLKTDTNQDIDLSGRWNNTDAEIASNKLYNSLIGSTWLKEQQAKDNFEPRIEILSFESNFKDEANKLSQYFTQYIRKDSAFELIGNESEKAPDFQLSGEIMAEEFITESQNYIDYRLTAQLKNMKGEIQWEDNTVIKKYIKN</sequence>
<protein>
    <submittedName>
        <fullName evidence="1">Peptidoglycan-synthase activator LpoB</fullName>
    </submittedName>
</protein>
<accession>A0A1X7IE86</accession>
<evidence type="ECO:0000313" key="2">
    <source>
        <dbReference type="Proteomes" id="UP000193804"/>
    </source>
</evidence>
<dbReference type="STRING" id="1028.SAMN05661096_00513"/>
<dbReference type="AlphaFoldDB" id="A0A1X7IE86"/>
<gene>
    <name evidence="1" type="ORF">SAMN05661096_00513</name>
</gene>
<dbReference type="EMBL" id="FXAW01000001">
    <property type="protein sequence ID" value="SMG12496.1"/>
    <property type="molecule type" value="Genomic_DNA"/>
</dbReference>
<reference evidence="2" key="1">
    <citation type="submission" date="2017-04" db="EMBL/GenBank/DDBJ databases">
        <authorList>
            <person name="Varghese N."/>
            <person name="Submissions S."/>
        </authorList>
    </citation>
    <scope>NUCLEOTIDE SEQUENCE [LARGE SCALE GENOMIC DNA]</scope>
    <source>
        <strain evidence="2">DSM 4125</strain>
    </source>
</reference>
<dbReference type="Proteomes" id="UP000193804">
    <property type="component" value="Unassembled WGS sequence"/>
</dbReference>
<organism evidence="1 2">
    <name type="scientific">Marivirga sericea</name>
    <dbReference type="NCBI Taxonomy" id="1028"/>
    <lineage>
        <taxon>Bacteria</taxon>
        <taxon>Pseudomonadati</taxon>
        <taxon>Bacteroidota</taxon>
        <taxon>Cytophagia</taxon>
        <taxon>Cytophagales</taxon>
        <taxon>Marivirgaceae</taxon>
        <taxon>Marivirga</taxon>
    </lineage>
</organism>
<keyword evidence="2" id="KW-1185">Reference proteome</keyword>
<dbReference type="RefSeq" id="WP_085515516.1">
    <property type="nucleotide sequence ID" value="NZ_FXAW01000001.1"/>
</dbReference>
<name>A0A1X7IE86_9BACT</name>